<dbReference type="Proteomes" id="UP000886998">
    <property type="component" value="Unassembled WGS sequence"/>
</dbReference>
<organism evidence="1 2">
    <name type="scientific">Trichonephila inaurata madagascariensis</name>
    <dbReference type="NCBI Taxonomy" id="2747483"/>
    <lineage>
        <taxon>Eukaryota</taxon>
        <taxon>Metazoa</taxon>
        <taxon>Ecdysozoa</taxon>
        <taxon>Arthropoda</taxon>
        <taxon>Chelicerata</taxon>
        <taxon>Arachnida</taxon>
        <taxon>Araneae</taxon>
        <taxon>Araneomorphae</taxon>
        <taxon>Entelegynae</taxon>
        <taxon>Araneoidea</taxon>
        <taxon>Nephilidae</taxon>
        <taxon>Trichonephila</taxon>
        <taxon>Trichonephila inaurata</taxon>
    </lineage>
</organism>
<proteinExistence type="predicted"/>
<sequence>MWASCGLEITSPQEPLDILGETTNCDRFRRRDRELLFRIVFNRTNYEGRGFRVQNTFLTHAVVLEGTHSRWKLLSAGPQTSAGLRGNSIYQTTRGMREGFASRAEVVRISMSPAGGTGNGRRAIPLWVC</sequence>
<protein>
    <submittedName>
        <fullName evidence="1">Uncharacterized protein</fullName>
    </submittedName>
</protein>
<evidence type="ECO:0000313" key="1">
    <source>
        <dbReference type="EMBL" id="GFY37485.1"/>
    </source>
</evidence>
<accession>A0A8X7BN71</accession>
<name>A0A8X7BN71_9ARAC</name>
<evidence type="ECO:0000313" key="2">
    <source>
        <dbReference type="Proteomes" id="UP000886998"/>
    </source>
</evidence>
<gene>
    <name evidence="1" type="ORF">TNIN_277031</name>
</gene>
<keyword evidence="2" id="KW-1185">Reference proteome</keyword>
<comment type="caution">
    <text evidence="1">The sequence shown here is derived from an EMBL/GenBank/DDBJ whole genome shotgun (WGS) entry which is preliminary data.</text>
</comment>
<dbReference type="EMBL" id="BMAV01000317">
    <property type="protein sequence ID" value="GFY37485.1"/>
    <property type="molecule type" value="Genomic_DNA"/>
</dbReference>
<dbReference type="AlphaFoldDB" id="A0A8X7BN71"/>
<reference evidence="1" key="1">
    <citation type="submission" date="2020-08" db="EMBL/GenBank/DDBJ databases">
        <title>Multicomponent nature underlies the extraordinary mechanical properties of spider dragline silk.</title>
        <authorList>
            <person name="Kono N."/>
            <person name="Nakamura H."/>
            <person name="Mori M."/>
            <person name="Yoshida Y."/>
            <person name="Ohtoshi R."/>
            <person name="Malay A.D."/>
            <person name="Moran D.A.P."/>
            <person name="Tomita M."/>
            <person name="Numata K."/>
            <person name="Arakawa K."/>
        </authorList>
    </citation>
    <scope>NUCLEOTIDE SEQUENCE</scope>
</reference>